<dbReference type="GeneID" id="8303431"/>
<sequence>MEKFTSPTDFRLKSVKLTPNNGKDPYEIGNIITLFEYGECVDVPFLSAKMDIVDGVALLQTLPIQGGEKVEISIISSFSEEPIDYTLYVWTISNRFARQKQQTYTLGLISLEAILNESTRVTKPLSGNPENILKDLLKNSIKTDKEISTEPSKFDVKFIPNRRTPFNIMKSITRNSVSTSTKYTSEKDKKDKNKTEKSQGETSQSIKGSGGFLFWESKRGYNFFAVDSLCADDDSEKRPKNLQSKSWGPYYEALGSQDDDGSDTRLRIYESYFGSEVDLLQSLRKGKYSSLVVFYNYSTGQYEEYVYKIKDSYDNMAHLGGQEGLTLVPANEIEMSEYPTRIMSILLDHETWYNGAGPASPDEKDGSTSPSKFADWQKYYATQSIARYELLKNQTCTVVIPGNPDICAGDKIDIRLVNKVPTKDGRNEPHDTESSGVYLIGDVTHSYDPLSGSSGKFLTTLRLLRDSYGLKDRPSNHGTK</sequence>
<reference evidence="2 3" key="1">
    <citation type="journal article" date="2009" name="Environ. Microbiol.">
        <title>Comparative genomics of marine cyanomyoviruses reveals the widespread occurrence of Synechococcus host genes localized to a hyperplastic region: implications for mechanisms of cyanophage evolution.</title>
        <authorList>
            <person name="Millard A.D."/>
            <person name="Zwirglmaier K."/>
            <person name="Downey M.J."/>
            <person name="Mann N.H."/>
            <person name="Scanlan D.J."/>
        </authorList>
    </citation>
    <scope>NUCLEOTIDE SEQUENCE</scope>
</reference>
<protein>
    <submittedName>
        <fullName evidence="2">Hypothetical cyanophage protein</fullName>
    </submittedName>
</protein>
<keyword evidence="3" id="KW-1185">Reference proteome</keyword>
<feature type="compositionally biased region" description="Basic and acidic residues" evidence="1">
    <location>
        <begin position="184"/>
        <end position="199"/>
    </location>
</feature>
<evidence type="ECO:0000256" key="1">
    <source>
        <dbReference type="SAM" id="MobiDB-lite"/>
    </source>
</evidence>
<evidence type="ECO:0000313" key="3">
    <source>
        <dbReference type="Proteomes" id="UP000001515"/>
    </source>
</evidence>
<name>C7BVJ5_9CAUD</name>
<dbReference type="EMBL" id="FM207411">
    <property type="protein sequence ID" value="CAR63424.1"/>
    <property type="molecule type" value="Genomic_DNA"/>
</dbReference>
<dbReference type="KEGG" id="vg:8303431"/>
<evidence type="ECO:0000313" key="2">
    <source>
        <dbReference type="EMBL" id="CAR63424.1"/>
    </source>
</evidence>
<gene>
    <name evidence="2" type="ORF">SRSM4_227</name>
</gene>
<dbReference type="RefSeq" id="YP_003097461.1">
    <property type="nucleotide sequence ID" value="NC_013085.1"/>
</dbReference>
<organism evidence="2 3">
    <name type="scientific">Synechococcus phage S-RSM4</name>
    <dbReference type="NCBI Taxonomy" id="555387"/>
    <lineage>
        <taxon>Viruses</taxon>
        <taxon>Duplodnaviria</taxon>
        <taxon>Heunggongvirae</taxon>
        <taxon>Uroviricota</taxon>
        <taxon>Caudoviricetes</taxon>
        <taxon>Pantevenvirales</taxon>
        <taxon>Kyanoviridae</taxon>
        <taxon>Gibbetvirus</taxon>
        <taxon>Gibbetvirus rsm4</taxon>
    </lineage>
</organism>
<dbReference type="OrthoDB" id="13640at10239"/>
<dbReference type="Proteomes" id="UP000001515">
    <property type="component" value="Segment"/>
</dbReference>
<proteinExistence type="predicted"/>
<accession>C7BVJ5</accession>
<feature type="region of interest" description="Disordered" evidence="1">
    <location>
        <begin position="179"/>
        <end position="207"/>
    </location>
</feature>